<dbReference type="SMART" id="SM00382">
    <property type="entry name" value="AAA"/>
    <property type="match status" value="1"/>
</dbReference>
<feature type="transmembrane region" description="Helical" evidence="7">
    <location>
        <begin position="43"/>
        <end position="65"/>
    </location>
</feature>
<dbReference type="InterPro" id="IPR027417">
    <property type="entry name" value="P-loop_NTPase"/>
</dbReference>
<dbReference type="InterPro" id="IPR039421">
    <property type="entry name" value="Type_1_exporter"/>
</dbReference>
<keyword evidence="2 7" id="KW-0812">Transmembrane</keyword>
<evidence type="ECO:0000256" key="5">
    <source>
        <dbReference type="ARBA" id="ARBA00022989"/>
    </source>
</evidence>
<evidence type="ECO:0000256" key="2">
    <source>
        <dbReference type="ARBA" id="ARBA00022692"/>
    </source>
</evidence>
<evidence type="ECO:0000259" key="8">
    <source>
        <dbReference type="PROSITE" id="PS50893"/>
    </source>
</evidence>
<dbReference type="CDD" id="cd07346">
    <property type="entry name" value="ABC_6TM_exporters"/>
    <property type="match status" value="1"/>
</dbReference>
<evidence type="ECO:0000256" key="7">
    <source>
        <dbReference type="SAM" id="Phobius"/>
    </source>
</evidence>
<dbReference type="PROSITE" id="PS50893">
    <property type="entry name" value="ABC_TRANSPORTER_2"/>
    <property type="match status" value="1"/>
</dbReference>
<feature type="domain" description="ABC transmembrane type-1" evidence="9">
    <location>
        <begin position="15"/>
        <end position="292"/>
    </location>
</feature>
<evidence type="ECO:0000259" key="9">
    <source>
        <dbReference type="PROSITE" id="PS50929"/>
    </source>
</evidence>
<comment type="subcellular location">
    <subcellularLocation>
        <location evidence="1">Cell membrane</location>
        <topology evidence="1">Multi-pass membrane protein</topology>
    </subcellularLocation>
</comment>
<name>A0AAU7VNQ6_9FIRM</name>
<organism evidence="10">
    <name type="scientific">Proteinivorax tanatarense</name>
    <dbReference type="NCBI Taxonomy" id="1260629"/>
    <lineage>
        <taxon>Bacteria</taxon>
        <taxon>Bacillati</taxon>
        <taxon>Bacillota</taxon>
        <taxon>Clostridia</taxon>
        <taxon>Eubacteriales</taxon>
        <taxon>Proteinivoracaceae</taxon>
        <taxon>Proteinivorax</taxon>
    </lineage>
</organism>
<dbReference type="GO" id="GO:0005886">
    <property type="term" value="C:plasma membrane"/>
    <property type="evidence" value="ECO:0007669"/>
    <property type="project" value="UniProtKB-SubCell"/>
</dbReference>
<sequence length="579" mass="65319">MKKYIQNHKLLLTSSVILVIFISITEAFQAILFQTIVDTATRNYNLGISTLAMYTIIFLIAVFVFESLSKISNAALNTSVMKDYKYSIINSFLSADNKSKLTSSELISIMNNDVKVIEDSYLNNLINIAKDLFLFVISLFLLFRINIYLTLSILVFGWVPIIVPQLFTKKNQFLKGKHLENLEKSVNKIKEIAQGFEVIKGFNIEKKIASIFSTINKEAEQAKFKSDAFKGVLGAISIVSGFLMFFVNVLIATYFVIQGDITIGQMMAAIQLMNYIVNPLISLSRYFTEIKSVSKVISNIQDKILNNNSISSLGKNEFSFNNNIEIKGLTYSYDNRDEVISNINYEFEKGKKYAIVGESGCGKTTFLKILMNQINDYQGEINIDDIEIKEIDPKSYYKKVTLVQQNVFMFKDTLKNNICLYNECTDEELSKAIRQSGLAKTIRLHEAGVETLVGEGKVELSGGELKRVAIARALIKDADIILVDEATSALDKITAHEIEKTLINLDSTMIAITHQMDETTLSKYDEILAMKDGKIVERGNLKELLDNKGHFYNIYNKKINDLKDEIDFALENPNMAQGG</sequence>
<dbReference type="InterPro" id="IPR017871">
    <property type="entry name" value="ABC_transporter-like_CS"/>
</dbReference>
<keyword evidence="6 7" id="KW-0472">Membrane</keyword>
<feature type="domain" description="ABC transporter" evidence="8">
    <location>
        <begin position="324"/>
        <end position="557"/>
    </location>
</feature>
<dbReference type="PROSITE" id="PS50929">
    <property type="entry name" value="ABC_TM1F"/>
    <property type="match status" value="1"/>
</dbReference>
<dbReference type="EMBL" id="CP158367">
    <property type="protein sequence ID" value="XBX75593.1"/>
    <property type="molecule type" value="Genomic_DNA"/>
</dbReference>
<dbReference type="Pfam" id="PF00664">
    <property type="entry name" value="ABC_membrane"/>
    <property type="match status" value="1"/>
</dbReference>
<dbReference type="PANTHER" id="PTHR43394">
    <property type="entry name" value="ATP-DEPENDENT PERMEASE MDL1, MITOCHONDRIAL"/>
    <property type="match status" value="1"/>
</dbReference>
<evidence type="ECO:0000256" key="3">
    <source>
        <dbReference type="ARBA" id="ARBA00022741"/>
    </source>
</evidence>
<evidence type="ECO:0000256" key="6">
    <source>
        <dbReference type="ARBA" id="ARBA00023136"/>
    </source>
</evidence>
<dbReference type="Gene3D" id="3.40.50.300">
    <property type="entry name" value="P-loop containing nucleotide triphosphate hydrolases"/>
    <property type="match status" value="1"/>
</dbReference>
<dbReference type="InterPro" id="IPR003593">
    <property type="entry name" value="AAA+_ATPase"/>
</dbReference>
<dbReference type="RefSeq" id="WP_350344336.1">
    <property type="nucleotide sequence ID" value="NZ_CP158367.1"/>
</dbReference>
<dbReference type="PROSITE" id="PS00211">
    <property type="entry name" value="ABC_TRANSPORTER_1"/>
    <property type="match status" value="1"/>
</dbReference>
<keyword evidence="5 7" id="KW-1133">Transmembrane helix</keyword>
<dbReference type="InterPro" id="IPR011527">
    <property type="entry name" value="ABC1_TM_dom"/>
</dbReference>
<gene>
    <name evidence="10" type="ORF">PRVXT_000732</name>
</gene>
<feature type="transmembrane region" description="Helical" evidence="7">
    <location>
        <begin position="232"/>
        <end position="257"/>
    </location>
</feature>
<dbReference type="PANTHER" id="PTHR43394:SF1">
    <property type="entry name" value="ATP-BINDING CASSETTE SUB-FAMILY B MEMBER 10, MITOCHONDRIAL"/>
    <property type="match status" value="1"/>
</dbReference>
<evidence type="ECO:0000313" key="10">
    <source>
        <dbReference type="EMBL" id="XBX75593.1"/>
    </source>
</evidence>
<evidence type="ECO:0000256" key="4">
    <source>
        <dbReference type="ARBA" id="ARBA00022840"/>
    </source>
</evidence>
<feature type="transmembrane region" description="Helical" evidence="7">
    <location>
        <begin position="147"/>
        <end position="167"/>
    </location>
</feature>
<protein>
    <submittedName>
        <fullName evidence="10">ABC transporter ATP-binding protein</fullName>
    </submittedName>
</protein>
<keyword evidence="4 10" id="KW-0067">ATP-binding</keyword>
<dbReference type="SUPFAM" id="SSF90123">
    <property type="entry name" value="ABC transporter transmembrane region"/>
    <property type="match status" value="1"/>
</dbReference>
<keyword evidence="3" id="KW-0547">Nucleotide-binding</keyword>
<dbReference type="GO" id="GO:0016887">
    <property type="term" value="F:ATP hydrolysis activity"/>
    <property type="evidence" value="ECO:0007669"/>
    <property type="project" value="InterPro"/>
</dbReference>
<accession>A0AAU7VNQ6</accession>
<dbReference type="SUPFAM" id="SSF52540">
    <property type="entry name" value="P-loop containing nucleoside triphosphate hydrolases"/>
    <property type="match status" value="1"/>
</dbReference>
<reference evidence="10" key="2">
    <citation type="submission" date="2024-06" db="EMBL/GenBank/DDBJ databases">
        <authorList>
            <person name="Petrova K.O."/>
            <person name="Toshchakov S.V."/>
            <person name="Boltjanskaja Y.V."/>
            <person name="Kevbrin V."/>
        </authorList>
    </citation>
    <scope>NUCLEOTIDE SEQUENCE</scope>
    <source>
        <strain evidence="10">Z-910T</strain>
    </source>
</reference>
<dbReference type="GO" id="GO:0005524">
    <property type="term" value="F:ATP binding"/>
    <property type="evidence" value="ECO:0007669"/>
    <property type="project" value="UniProtKB-KW"/>
</dbReference>
<dbReference type="Pfam" id="PF00005">
    <property type="entry name" value="ABC_tran"/>
    <property type="match status" value="1"/>
</dbReference>
<dbReference type="InterPro" id="IPR036640">
    <property type="entry name" value="ABC1_TM_sf"/>
</dbReference>
<proteinExistence type="predicted"/>
<dbReference type="GO" id="GO:0015421">
    <property type="term" value="F:ABC-type oligopeptide transporter activity"/>
    <property type="evidence" value="ECO:0007669"/>
    <property type="project" value="TreeGrafter"/>
</dbReference>
<dbReference type="Gene3D" id="1.20.1560.10">
    <property type="entry name" value="ABC transporter type 1, transmembrane domain"/>
    <property type="match status" value="1"/>
</dbReference>
<evidence type="ECO:0000256" key="1">
    <source>
        <dbReference type="ARBA" id="ARBA00004651"/>
    </source>
</evidence>
<dbReference type="AlphaFoldDB" id="A0AAU7VNQ6"/>
<dbReference type="InterPro" id="IPR003439">
    <property type="entry name" value="ABC_transporter-like_ATP-bd"/>
</dbReference>
<reference evidence="10" key="1">
    <citation type="journal article" date="2013" name="Extremophiles">
        <title>Proteinivorax tanatarense gen. nov., sp. nov., an anaerobic, haloalkaliphilic, proteolytic bacterium isolated from a decaying algal bloom, and proposal of Proteinivoraceae fam. nov.</title>
        <authorList>
            <person name="Kevbrin V."/>
            <person name="Boltyanskaya Y."/>
            <person name="Zhilina T."/>
            <person name="Kolganova T."/>
            <person name="Lavrentjeva E."/>
            <person name="Kuznetsov B."/>
        </authorList>
    </citation>
    <scope>NUCLEOTIDE SEQUENCE</scope>
    <source>
        <strain evidence="10">Z-910T</strain>
    </source>
</reference>